<accession>A0A1A8RXW5</accession>
<proteinExistence type="predicted"/>
<sequence>GCRFNPGSDQRILSLCPWATHLTPLACCQWLEGPVGPEYGKLASVSVLEGSCGYNVAHHHQGVNVCVNGRVNG</sequence>
<name>A0A1A8RXW5_9TELE</name>
<organism evidence="1">
    <name type="scientific">Nothobranchius rachovii</name>
    <name type="common">bluefin notho</name>
    <dbReference type="NCBI Taxonomy" id="451742"/>
    <lineage>
        <taxon>Eukaryota</taxon>
        <taxon>Metazoa</taxon>
        <taxon>Chordata</taxon>
        <taxon>Craniata</taxon>
        <taxon>Vertebrata</taxon>
        <taxon>Euteleostomi</taxon>
        <taxon>Actinopterygii</taxon>
        <taxon>Neopterygii</taxon>
        <taxon>Teleostei</taxon>
        <taxon>Neoteleostei</taxon>
        <taxon>Acanthomorphata</taxon>
        <taxon>Ovalentaria</taxon>
        <taxon>Atherinomorphae</taxon>
        <taxon>Cyprinodontiformes</taxon>
        <taxon>Nothobranchiidae</taxon>
        <taxon>Nothobranchius</taxon>
    </lineage>
</organism>
<gene>
    <name evidence="1" type="primary">Nfu_g_1_002447</name>
</gene>
<dbReference type="AlphaFoldDB" id="A0A1A8RXW5"/>
<protein>
    <submittedName>
        <fullName evidence="1">Uncharacterized protein</fullName>
    </submittedName>
</protein>
<dbReference type="EMBL" id="HAEH01020027">
    <property type="protein sequence ID" value="SBS10144.1"/>
    <property type="molecule type" value="Transcribed_RNA"/>
</dbReference>
<evidence type="ECO:0000313" key="1">
    <source>
        <dbReference type="EMBL" id="SBS10144.1"/>
    </source>
</evidence>
<reference evidence="1" key="2">
    <citation type="submission" date="2016-06" db="EMBL/GenBank/DDBJ databases">
        <title>The genome of a short-lived fish provides insights into sex chromosome evolution and the genetic control of aging.</title>
        <authorList>
            <person name="Reichwald K."/>
            <person name="Felder M."/>
            <person name="Petzold A."/>
            <person name="Koch P."/>
            <person name="Groth M."/>
            <person name="Platzer M."/>
        </authorList>
    </citation>
    <scope>NUCLEOTIDE SEQUENCE</scope>
    <source>
        <tissue evidence="1">Brain</tissue>
    </source>
</reference>
<reference evidence="1" key="1">
    <citation type="submission" date="2016-05" db="EMBL/GenBank/DDBJ databases">
        <authorList>
            <person name="Lavstsen T."/>
            <person name="Jespersen J.S."/>
        </authorList>
    </citation>
    <scope>NUCLEOTIDE SEQUENCE</scope>
    <source>
        <tissue evidence="1">Brain</tissue>
    </source>
</reference>
<feature type="non-terminal residue" evidence="1">
    <location>
        <position position="1"/>
    </location>
</feature>